<protein>
    <submittedName>
        <fullName evidence="2">Alpha/beta hydrolase</fullName>
    </submittedName>
</protein>
<dbReference type="Gene3D" id="3.40.50.1820">
    <property type="entry name" value="alpha/beta hydrolase"/>
    <property type="match status" value="1"/>
</dbReference>
<proteinExistence type="predicted"/>
<dbReference type="SUPFAM" id="SSF53474">
    <property type="entry name" value="alpha/beta-Hydrolases"/>
    <property type="match status" value="1"/>
</dbReference>
<dbReference type="EMBL" id="BMGD01000002">
    <property type="protein sequence ID" value="GGB56582.1"/>
    <property type="molecule type" value="Genomic_DNA"/>
</dbReference>
<dbReference type="InterPro" id="IPR050261">
    <property type="entry name" value="FrsA_esterase"/>
</dbReference>
<comment type="caution">
    <text evidence="2">The sequence shown here is derived from an EMBL/GenBank/DDBJ whole genome shotgun (WGS) entry which is preliminary data.</text>
</comment>
<name>A0ABQ1J1I8_9SPHN</name>
<gene>
    <name evidence="2" type="ORF">GCM10010833_09130</name>
</gene>
<dbReference type="PANTHER" id="PTHR22946:SF12">
    <property type="entry name" value="CONIDIAL PIGMENT BIOSYNTHESIS PROTEIN AYG1 (AFU_ORTHOLOGUE AFUA_2G17550)"/>
    <property type="match status" value="1"/>
</dbReference>
<organism evidence="2 3">
    <name type="scientific">Blastomonas aquatica</name>
    <dbReference type="NCBI Taxonomy" id="1510276"/>
    <lineage>
        <taxon>Bacteria</taxon>
        <taxon>Pseudomonadati</taxon>
        <taxon>Pseudomonadota</taxon>
        <taxon>Alphaproteobacteria</taxon>
        <taxon>Sphingomonadales</taxon>
        <taxon>Sphingomonadaceae</taxon>
        <taxon>Blastomonas</taxon>
    </lineage>
</organism>
<accession>A0ABQ1J1I8</accession>
<dbReference type="PANTHER" id="PTHR22946">
    <property type="entry name" value="DIENELACTONE HYDROLASE DOMAIN-CONTAINING PROTEIN-RELATED"/>
    <property type="match status" value="1"/>
</dbReference>
<sequence>MALFEYFPNYIWNLSVAIAIESGGQIGEIIDMCQPIRDAAANGADAGTPQFMRAWVETGDKLIGLANEDEERGRAFSAAAKLERAALYLLVAERMQGQGSPDRAATYAKALDTFKRAMTLGDHAVERVEIPYEGSTFPALYCRAPGDGPKPVVVYCNGLDSSKELLYWSKLPHALAARGISSLCVDQPGTGEALRLNNLPATPHSEKWASPAVDWLEKQTDVDPTRIGMTGISLGGHFAPRAVAFEPRFASGAVWGANHNWAEVQQKRLRREGENPVPHYWAHVMWVFGASDMDDFHAKSKDMTLNGVMDRIKVPFLVTHGEKDRQIGLEYAHQSFEQLTNSPQRELKIFTPREGGVEHVGADNMSFGRDYIADWFAETLGGRTSAGSKA</sequence>
<dbReference type="Proteomes" id="UP000614261">
    <property type="component" value="Unassembled WGS sequence"/>
</dbReference>
<dbReference type="Pfam" id="PF06500">
    <property type="entry name" value="FrsA-like"/>
    <property type="match status" value="1"/>
</dbReference>
<dbReference type="GO" id="GO:0016787">
    <property type="term" value="F:hydrolase activity"/>
    <property type="evidence" value="ECO:0007669"/>
    <property type="project" value="UniProtKB-KW"/>
</dbReference>
<keyword evidence="3" id="KW-1185">Reference proteome</keyword>
<evidence type="ECO:0000256" key="1">
    <source>
        <dbReference type="ARBA" id="ARBA00022801"/>
    </source>
</evidence>
<evidence type="ECO:0000313" key="3">
    <source>
        <dbReference type="Proteomes" id="UP000614261"/>
    </source>
</evidence>
<keyword evidence="1 2" id="KW-0378">Hydrolase</keyword>
<dbReference type="InterPro" id="IPR010520">
    <property type="entry name" value="FrsA-like"/>
</dbReference>
<dbReference type="InterPro" id="IPR029058">
    <property type="entry name" value="AB_hydrolase_fold"/>
</dbReference>
<reference evidence="3" key="1">
    <citation type="journal article" date="2019" name="Int. J. Syst. Evol. Microbiol.">
        <title>The Global Catalogue of Microorganisms (GCM) 10K type strain sequencing project: providing services to taxonomists for standard genome sequencing and annotation.</title>
        <authorList>
            <consortium name="The Broad Institute Genomics Platform"/>
            <consortium name="The Broad Institute Genome Sequencing Center for Infectious Disease"/>
            <person name="Wu L."/>
            <person name="Ma J."/>
        </authorList>
    </citation>
    <scope>NUCLEOTIDE SEQUENCE [LARGE SCALE GENOMIC DNA]</scope>
    <source>
        <strain evidence="3">CGMCC 1.12851</strain>
    </source>
</reference>
<dbReference type="RefSeq" id="WP_188513225.1">
    <property type="nucleotide sequence ID" value="NZ_BMGD01000002.1"/>
</dbReference>
<evidence type="ECO:0000313" key="2">
    <source>
        <dbReference type="EMBL" id="GGB56582.1"/>
    </source>
</evidence>